<dbReference type="AlphaFoldDB" id="A0A0N1P279"/>
<evidence type="ECO:0000313" key="3">
    <source>
        <dbReference type="EMBL" id="KPI41940.1"/>
    </source>
</evidence>
<reference evidence="3 4" key="1">
    <citation type="submission" date="2015-06" db="EMBL/GenBank/DDBJ databases">
        <title>Draft genome of the ant-associated black yeast Phialophora attae CBS 131958.</title>
        <authorList>
            <person name="Moreno L.F."/>
            <person name="Stielow B.J."/>
            <person name="de Hoog S."/>
            <person name="Vicente V.A."/>
            <person name="Weiss V.A."/>
            <person name="de Vries M."/>
            <person name="Cruz L.M."/>
            <person name="Souza E.M."/>
        </authorList>
    </citation>
    <scope>NUCLEOTIDE SEQUENCE [LARGE SCALE GENOMIC DNA]</scope>
    <source>
        <strain evidence="3 4">CBS 131958</strain>
    </source>
</reference>
<dbReference type="PANTHER" id="PTHR13847">
    <property type="entry name" value="SARCOSINE DEHYDROGENASE-RELATED"/>
    <property type="match status" value="1"/>
</dbReference>
<dbReference type="Proteomes" id="UP000038010">
    <property type="component" value="Unassembled WGS sequence"/>
</dbReference>
<evidence type="ECO:0000313" key="4">
    <source>
        <dbReference type="Proteomes" id="UP000038010"/>
    </source>
</evidence>
<dbReference type="SUPFAM" id="SSF51905">
    <property type="entry name" value="FAD/NAD(P)-binding domain"/>
    <property type="match status" value="1"/>
</dbReference>
<comment type="caution">
    <text evidence="3">The sequence shown here is derived from an EMBL/GenBank/DDBJ whole genome shotgun (WGS) entry which is preliminary data.</text>
</comment>
<dbReference type="RefSeq" id="XP_018001903.1">
    <property type="nucleotide sequence ID" value="XM_018145539.1"/>
</dbReference>
<accession>A0A0N1P279</accession>
<evidence type="ECO:0000259" key="2">
    <source>
        <dbReference type="Pfam" id="PF01266"/>
    </source>
</evidence>
<dbReference type="Gene3D" id="3.30.9.10">
    <property type="entry name" value="D-Amino Acid Oxidase, subunit A, domain 2"/>
    <property type="match status" value="1"/>
</dbReference>
<name>A0A0N1P279_9EURO</name>
<dbReference type="EMBL" id="LFJN01000008">
    <property type="protein sequence ID" value="KPI41940.1"/>
    <property type="molecule type" value="Genomic_DNA"/>
</dbReference>
<dbReference type="STRING" id="1664694.A0A0N1P279"/>
<feature type="region of interest" description="Disordered" evidence="1">
    <location>
        <begin position="26"/>
        <end position="48"/>
    </location>
</feature>
<dbReference type="VEuPathDB" id="FungiDB:AB675_5333"/>
<gene>
    <name evidence="3" type="ORF">AB675_5333</name>
</gene>
<dbReference type="InterPro" id="IPR036188">
    <property type="entry name" value="FAD/NAD-bd_sf"/>
</dbReference>
<keyword evidence="4" id="KW-1185">Reference proteome</keyword>
<proteinExistence type="predicted"/>
<organism evidence="3 4">
    <name type="scientific">Cyphellophora attinorum</name>
    <dbReference type="NCBI Taxonomy" id="1664694"/>
    <lineage>
        <taxon>Eukaryota</taxon>
        <taxon>Fungi</taxon>
        <taxon>Dikarya</taxon>
        <taxon>Ascomycota</taxon>
        <taxon>Pezizomycotina</taxon>
        <taxon>Eurotiomycetes</taxon>
        <taxon>Chaetothyriomycetidae</taxon>
        <taxon>Chaetothyriales</taxon>
        <taxon>Cyphellophoraceae</taxon>
        <taxon>Cyphellophora</taxon>
    </lineage>
</organism>
<dbReference type="Gene3D" id="3.50.50.60">
    <property type="entry name" value="FAD/NAD(P)-binding domain"/>
    <property type="match status" value="1"/>
</dbReference>
<dbReference type="PANTHER" id="PTHR13847:SF129">
    <property type="entry name" value="FAD DEPENDENT OXIDOREDUCTASE"/>
    <property type="match status" value="1"/>
</dbReference>
<protein>
    <recommendedName>
        <fullName evidence="2">FAD dependent oxidoreductase domain-containing protein</fullName>
    </recommendedName>
</protein>
<dbReference type="Pfam" id="PF01266">
    <property type="entry name" value="DAO"/>
    <property type="match status" value="1"/>
</dbReference>
<dbReference type="InterPro" id="IPR006076">
    <property type="entry name" value="FAD-dep_OxRdtase"/>
</dbReference>
<evidence type="ECO:0000256" key="1">
    <source>
        <dbReference type="SAM" id="MobiDB-lite"/>
    </source>
</evidence>
<dbReference type="GO" id="GO:0005737">
    <property type="term" value="C:cytoplasm"/>
    <property type="evidence" value="ECO:0007669"/>
    <property type="project" value="TreeGrafter"/>
</dbReference>
<dbReference type="OrthoDB" id="429143at2759"/>
<feature type="domain" description="FAD dependent oxidoreductase" evidence="2">
    <location>
        <begin position="56"/>
        <end position="411"/>
    </location>
</feature>
<sequence>MGDIPPPSPTSSATHQQHAHLRATLPVPNPTTSHWQTPEHRLARHRTTPNLPTEADIVVIGSGITAAFFALHMLIADPSPAFNNMVVLEARTMCSGATGRNGGHLVVDGSARKERREWEERVWDMVAEIAVRGGSRIECEWREVRNATGWWGWDREGWEGVKRRVKRDREVYGENYRVVEDEDELKGLDLKGSMGAVVSGWGRAATLCPYALMETPVVGIERDEAAGVNVVKTKDRGEIRAKHVVVATNGYVSQLLERFTGLVVPTQGQMTALKPVEEGRLLKHDYGLEGLKGQSGLIEDYAVQRPWDKVGQGAIMHGGARQWVKGGGEGVSDDSYNVDEAVEWLRDLPQRIDVGTHASQLELLKAWTGVMGYSRDGAPWVGAMPGMEGVWVSAGYTGHGMTNAPGCGRHLGILVSAALRGQDWREAERKSIAEGTMLQEFVLSEERIAKAGLL</sequence>
<dbReference type="GeneID" id="28737419"/>